<feature type="region of interest" description="Disordered" evidence="1">
    <location>
        <begin position="13"/>
        <end position="49"/>
    </location>
</feature>
<dbReference type="EMBL" id="OVTA01000002">
    <property type="protein sequence ID" value="SPR96257.1"/>
    <property type="molecule type" value="Genomic_DNA"/>
</dbReference>
<evidence type="ECO:0000256" key="1">
    <source>
        <dbReference type="SAM" id="MobiDB-lite"/>
    </source>
</evidence>
<dbReference type="AlphaFoldDB" id="A0A375IUI6"/>
<dbReference type="Proteomes" id="UP000256805">
    <property type="component" value="Unassembled WGS sequence"/>
</dbReference>
<evidence type="ECO:0000313" key="3">
    <source>
        <dbReference type="Proteomes" id="UP000256805"/>
    </source>
</evidence>
<protein>
    <submittedName>
        <fullName evidence="2">Uncharacterized protein</fullName>
    </submittedName>
</protein>
<organism evidence="2 3">
    <name type="scientific">Cupriavidus taiwanensis</name>
    <dbReference type="NCBI Taxonomy" id="164546"/>
    <lineage>
        <taxon>Bacteria</taxon>
        <taxon>Pseudomonadati</taxon>
        <taxon>Pseudomonadota</taxon>
        <taxon>Betaproteobacteria</taxon>
        <taxon>Burkholderiales</taxon>
        <taxon>Burkholderiaceae</taxon>
        <taxon>Cupriavidus</taxon>
    </lineage>
</organism>
<reference evidence="2 3" key="1">
    <citation type="submission" date="2018-01" db="EMBL/GenBank/DDBJ databases">
        <authorList>
            <person name="Gaut B.S."/>
            <person name="Morton B.R."/>
            <person name="Clegg M.T."/>
            <person name="Duvall M.R."/>
        </authorList>
    </citation>
    <scope>NUCLEOTIDE SEQUENCE [LARGE SCALE GENOMIC DNA]</scope>
    <source>
        <strain evidence="2">Cupriavidus taiwanensis cmp 52</strain>
    </source>
</reference>
<evidence type="ECO:0000313" key="2">
    <source>
        <dbReference type="EMBL" id="SPR96257.1"/>
    </source>
</evidence>
<accession>A0A375IUI6</accession>
<name>A0A375IUI6_9BURK</name>
<sequence>MASPVVVCRHRNAQAPQGCKGPEHGRPGRHGRRSLWGGLGQPNGETNRNFCQIYDTAGMS</sequence>
<gene>
    <name evidence="2" type="ORF">CBM2634_A100195</name>
</gene>
<proteinExistence type="predicted"/>